<organism evidence="1 2">
    <name type="scientific">Entamoeba invadens IP1</name>
    <dbReference type="NCBI Taxonomy" id="370355"/>
    <lineage>
        <taxon>Eukaryota</taxon>
        <taxon>Amoebozoa</taxon>
        <taxon>Evosea</taxon>
        <taxon>Archamoebae</taxon>
        <taxon>Mastigamoebida</taxon>
        <taxon>Entamoebidae</taxon>
        <taxon>Entamoeba</taxon>
    </lineage>
</organism>
<evidence type="ECO:0000313" key="1">
    <source>
        <dbReference type="EMBL" id="ELP91878.1"/>
    </source>
</evidence>
<dbReference type="RefSeq" id="XP_004258649.1">
    <property type="nucleotide sequence ID" value="XM_004258601.1"/>
</dbReference>
<dbReference type="GeneID" id="14890922"/>
<dbReference type="VEuPathDB" id="AmoebaDB:EIN_398080"/>
<protein>
    <submittedName>
        <fullName evidence="1">Uncharacterized protein</fullName>
    </submittedName>
</protein>
<sequence>MQTEEVQFTMCDNAMNYYPPDGLKTPLDAFLYFTLTSFYTSVGGDLKIAPEELSLEKIMPFKVFEHKRPNQQSIFLIVKYDPDFKIRNAFFIINENVFPATSLSTLICCHVDEIMSDVVDLFDRLNDTVKIDPLKGHAWCGVPLMLEDYTTPLPEQESFINEKNVYDAIDSFLKVNPLN</sequence>
<accession>A0A0A1U9Z3</accession>
<reference evidence="1 2" key="1">
    <citation type="submission" date="2012-10" db="EMBL/GenBank/DDBJ databases">
        <authorList>
            <person name="Zafar N."/>
            <person name="Inman J."/>
            <person name="Hall N."/>
            <person name="Lorenzi H."/>
            <person name="Caler E."/>
        </authorList>
    </citation>
    <scope>NUCLEOTIDE SEQUENCE [LARGE SCALE GENOMIC DNA]</scope>
    <source>
        <strain evidence="1 2">IP1</strain>
    </source>
</reference>
<evidence type="ECO:0000313" key="2">
    <source>
        <dbReference type="Proteomes" id="UP000014680"/>
    </source>
</evidence>
<gene>
    <name evidence="1" type="ORF">EIN_398080</name>
</gene>
<dbReference type="KEGG" id="eiv:EIN_398080"/>
<dbReference type="AlphaFoldDB" id="A0A0A1U9Z3"/>
<keyword evidence="2" id="KW-1185">Reference proteome</keyword>
<dbReference type="OrthoDB" id="25005at2759"/>
<dbReference type="EMBL" id="KB206411">
    <property type="protein sequence ID" value="ELP91878.1"/>
    <property type="molecule type" value="Genomic_DNA"/>
</dbReference>
<name>A0A0A1U9Z3_ENTIV</name>
<dbReference type="OMA" id="ICCHVDE"/>
<proteinExistence type="predicted"/>
<dbReference type="Proteomes" id="UP000014680">
    <property type="component" value="Unassembled WGS sequence"/>
</dbReference>